<evidence type="ECO:0000313" key="2">
    <source>
        <dbReference type="Proteomes" id="UP000199137"/>
    </source>
</evidence>
<protein>
    <submittedName>
        <fullName evidence="1">Uncharacterized protein</fullName>
    </submittedName>
</protein>
<accession>A0A1I5X3U4</accession>
<dbReference type="EMBL" id="FOWC01000010">
    <property type="protein sequence ID" value="SFQ26639.1"/>
    <property type="molecule type" value="Genomic_DNA"/>
</dbReference>
<dbReference type="Proteomes" id="UP000199137">
    <property type="component" value="Unassembled WGS sequence"/>
</dbReference>
<gene>
    <name evidence="1" type="ORF">SAMN05421854_11020</name>
</gene>
<proteinExistence type="predicted"/>
<organism evidence="1 2">
    <name type="scientific">Amycolatopsis rubida</name>
    <dbReference type="NCBI Taxonomy" id="112413"/>
    <lineage>
        <taxon>Bacteria</taxon>
        <taxon>Bacillati</taxon>
        <taxon>Actinomycetota</taxon>
        <taxon>Actinomycetes</taxon>
        <taxon>Pseudonocardiales</taxon>
        <taxon>Pseudonocardiaceae</taxon>
        <taxon>Amycolatopsis</taxon>
    </lineage>
</organism>
<reference evidence="1 2" key="1">
    <citation type="submission" date="2016-10" db="EMBL/GenBank/DDBJ databases">
        <authorList>
            <person name="de Groot N.N."/>
        </authorList>
    </citation>
    <scope>NUCLEOTIDE SEQUENCE [LARGE SCALE GENOMIC DNA]</scope>
    <source>
        <strain evidence="1 2">DSM 44637</strain>
    </source>
</reference>
<sequence length="36" mass="3863">MTRSRSKCPDKAMDGEFKLNMNSRLTLGPAAPLPGA</sequence>
<name>A0A1I5X3U4_9PSEU</name>
<dbReference type="AlphaFoldDB" id="A0A1I5X3U4"/>
<evidence type="ECO:0000313" key="1">
    <source>
        <dbReference type="EMBL" id="SFQ26639.1"/>
    </source>
</evidence>